<feature type="transmembrane region" description="Helical" evidence="1">
    <location>
        <begin position="367"/>
        <end position="384"/>
    </location>
</feature>
<feature type="chain" id="PRO_5028842402" evidence="2">
    <location>
        <begin position="18"/>
        <end position="389"/>
    </location>
</feature>
<organism evidence="3 4">
    <name type="scientific">Sandaracinobacteroides saxicola</name>
    <dbReference type="NCBI Taxonomy" id="2759707"/>
    <lineage>
        <taxon>Bacteria</taxon>
        <taxon>Pseudomonadati</taxon>
        <taxon>Pseudomonadota</taxon>
        <taxon>Alphaproteobacteria</taxon>
        <taxon>Sphingomonadales</taxon>
        <taxon>Sphingosinicellaceae</taxon>
        <taxon>Sandaracinobacteroides</taxon>
    </lineage>
</organism>
<feature type="transmembrane region" description="Helical" evidence="1">
    <location>
        <begin position="296"/>
        <end position="318"/>
    </location>
</feature>
<accession>A0A7G5II39</accession>
<keyword evidence="4" id="KW-1185">Reference proteome</keyword>
<dbReference type="RefSeq" id="WP_182296477.1">
    <property type="nucleotide sequence ID" value="NZ_CP059851.1"/>
</dbReference>
<reference evidence="3 4" key="1">
    <citation type="submission" date="2020-07" db="EMBL/GenBank/DDBJ databases">
        <title>Complete genome sequence for Sandaracinobacter sp. M6.</title>
        <authorList>
            <person name="Tang Y."/>
            <person name="Liu Q."/>
            <person name="Guo Z."/>
            <person name="Lei P."/>
            <person name="Huang B."/>
        </authorList>
    </citation>
    <scope>NUCLEOTIDE SEQUENCE [LARGE SCALE GENOMIC DNA]</scope>
    <source>
        <strain evidence="3 4">M6</strain>
    </source>
</reference>
<dbReference type="Proteomes" id="UP000515292">
    <property type="component" value="Chromosome"/>
</dbReference>
<evidence type="ECO:0000313" key="3">
    <source>
        <dbReference type="EMBL" id="QMW23031.1"/>
    </source>
</evidence>
<keyword evidence="1" id="KW-0812">Transmembrane</keyword>
<keyword evidence="1" id="KW-0472">Membrane</keyword>
<dbReference type="KEGG" id="sand:H3309_00500"/>
<feature type="transmembrane region" description="Helical" evidence="1">
    <location>
        <begin position="249"/>
        <end position="267"/>
    </location>
</feature>
<sequence>MRWLWLLLILLAAPAGAHTRSESFSVWQGEGRTLHGVFRVDARRATQLIEPGGGLEPALLAHLAATVVLTQHGAPCPAAPPRLLAGAPGEVRVELRFTCASPLDGGTVLRVAAFRDVSPSHVHYAVFSDAAGGRQEVVLSAARMTTPVVAERRGTDFPAYLWLGLTHVLSGADHLAFLLALALLAGTPARAALAATGFTLGHSLTLGLTATRHLSPDVPAIEAMIGFTVAWAAWAAMRHGRTRGIGRDSALLLAGAVLVPAVLAWVLGRSPAWGVHAGLALFAGAMAFRQQNEGSWMAVVLAAAFGLVHGAGFAGALIELQVSRDRILPALLGFNLGVEAAQLLVLAVVGLVALLARRVGPDLRQRARTVTLAALAMLGSFWFVTRSLG</sequence>
<feature type="transmembrane region" description="Helical" evidence="1">
    <location>
        <begin position="273"/>
        <end position="289"/>
    </location>
</feature>
<evidence type="ECO:0000256" key="2">
    <source>
        <dbReference type="SAM" id="SignalP"/>
    </source>
</evidence>
<feature type="transmembrane region" description="Helical" evidence="1">
    <location>
        <begin position="159"/>
        <end position="184"/>
    </location>
</feature>
<keyword evidence="2" id="KW-0732">Signal</keyword>
<feature type="transmembrane region" description="Helical" evidence="1">
    <location>
        <begin position="218"/>
        <end position="237"/>
    </location>
</feature>
<dbReference type="EMBL" id="CP059851">
    <property type="protein sequence ID" value="QMW23031.1"/>
    <property type="molecule type" value="Genomic_DNA"/>
</dbReference>
<dbReference type="Pfam" id="PF13795">
    <property type="entry name" value="HupE_UreJ_2"/>
    <property type="match status" value="2"/>
</dbReference>
<keyword evidence="1" id="KW-1133">Transmembrane helix</keyword>
<evidence type="ECO:0000256" key="1">
    <source>
        <dbReference type="SAM" id="Phobius"/>
    </source>
</evidence>
<proteinExistence type="predicted"/>
<feature type="transmembrane region" description="Helical" evidence="1">
    <location>
        <begin position="330"/>
        <end position="355"/>
    </location>
</feature>
<evidence type="ECO:0000313" key="4">
    <source>
        <dbReference type="Proteomes" id="UP000515292"/>
    </source>
</evidence>
<feature type="transmembrane region" description="Helical" evidence="1">
    <location>
        <begin position="191"/>
        <end position="212"/>
    </location>
</feature>
<dbReference type="AlphaFoldDB" id="A0A7G5II39"/>
<feature type="signal peptide" evidence="2">
    <location>
        <begin position="1"/>
        <end position="17"/>
    </location>
</feature>
<dbReference type="InterPro" id="IPR032809">
    <property type="entry name" value="Put_HupE_UreJ"/>
</dbReference>
<name>A0A7G5II39_9SPHN</name>
<protein>
    <submittedName>
        <fullName evidence="3">HupE/UreJ family protein</fullName>
    </submittedName>
</protein>
<gene>
    <name evidence="3" type="ORF">H3309_00500</name>
</gene>